<gene>
    <name evidence="1" type="ORF">ALC57_16761</name>
</gene>
<evidence type="ECO:0000313" key="2">
    <source>
        <dbReference type="Proteomes" id="UP000078492"/>
    </source>
</evidence>
<dbReference type="Proteomes" id="UP000078492">
    <property type="component" value="Unassembled WGS sequence"/>
</dbReference>
<organism evidence="1 2">
    <name type="scientific">Trachymyrmex cornetzi</name>
    <dbReference type="NCBI Taxonomy" id="471704"/>
    <lineage>
        <taxon>Eukaryota</taxon>
        <taxon>Metazoa</taxon>
        <taxon>Ecdysozoa</taxon>
        <taxon>Arthropoda</taxon>
        <taxon>Hexapoda</taxon>
        <taxon>Insecta</taxon>
        <taxon>Pterygota</taxon>
        <taxon>Neoptera</taxon>
        <taxon>Endopterygota</taxon>
        <taxon>Hymenoptera</taxon>
        <taxon>Apocrita</taxon>
        <taxon>Aculeata</taxon>
        <taxon>Formicoidea</taxon>
        <taxon>Formicidae</taxon>
        <taxon>Myrmicinae</taxon>
        <taxon>Trachymyrmex</taxon>
    </lineage>
</organism>
<sequence length="264" mass="30021">MKLRGILILVQISLKQNSLNNINEQWLINLSDTEVPDKAKVLLQLGHQFNLPNNMVNKDKNFTYKKLYISDGVLYRCYGLPKIHKEGHPLRMIVSCINNPFYPLANFLKNMIEDIVIFILSFVGASCSDTLPSGHSQILPKARRLLRKDTDHVAGWLMAPTCATMVFIKRSHCFSLASSRARRNFQRNSSAESSTVCVNKAKFVTVKEVKIANVTSFFQQAIVCHPNLEAIDAKDPGLFVPNLDGEERRQTRAGRYLWLPDDRM</sequence>
<proteinExistence type="predicted"/>
<keyword evidence="2" id="KW-1185">Reference proteome</keyword>
<dbReference type="STRING" id="471704.A0A151IUN8"/>
<dbReference type="EMBL" id="KQ980956">
    <property type="protein sequence ID" value="KYN11102.1"/>
    <property type="molecule type" value="Genomic_DNA"/>
</dbReference>
<evidence type="ECO:0000313" key="1">
    <source>
        <dbReference type="EMBL" id="KYN11102.1"/>
    </source>
</evidence>
<name>A0A151IUN8_9HYME</name>
<protein>
    <submittedName>
        <fullName evidence="1">Uncharacterized protein</fullName>
    </submittedName>
</protein>
<reference evidence="1 2" key="1">
    <citation type="submission" date="2015-09" db="EMBL/GenBank/DDBJ databases">
        <title>Trachymyrmex cornetzi WGS genome.</title>
        <authorList>
            <person name="Nygaard S."/>
            <person name="Hu H."/>
            <person name="Boomsma J."/>
            <person name="Zhang G."/>
        </authorList>
    </citation>
    <scope>NUCLEOTIDE SEQUENCE [LARGE SCALE GENOMIC DNA]</scope>
    <source>
        <strain evidence="1">Tcor2-1</strain>
        <tissue evidence="1">Whole body</tissue>
    </source>
</reference>
<accession>A0A151IUN8</accession>
<dbReference type="AlphaFoldDB" id="A0A151IUN8"/>